<proteinExistence type="predicted"/>
<name>A0ABQ0U3M9_9GAMM</name>
<reference evidence="2 3" key="1">
    <citation type="submission" date="2019-07" db="EMBL/GenBank/DDBJ databases">
        <title>Whole genome shotgun sequence of Halomonas halophila NBRC 102604.</title>
        <authorList>
            <person name="Hosoyama A."/>
            <person name="Uohara A."/>
            <person name="Ohji S."/>
            <person name="Ichikawa N."/>
        </authorList>
    </citation>
    <scope>NUCLEOTIDE SEQUENCE [LARGE SCALE GENOMIC DNA]</scope>
    <source>
        <strain evidence="2 3">NBRC 102604</strain>
    </source>
</reference>
<sequence length="126" mass="13769">MTRTRHECPTFQLRLVADRDVVLGPGKIDLLAAIAREGSITAASRALNMSYKKAWQLIETMNRHFPSEVIATSTGGSTRGGAELTPLGEELLTRYRAIERRLDPEACDDARALLALMTVEAPEASS</sequence>
<dbReference type="Proteomes" id="UP000321121">
    <property type="component" value="Unassembled WGS sequence"/>
</dbReference>
<evidence type="ECO:0000313" key="2">
    <source>
        <dbReference type="EMBL" id="GEK73047.1"/>
    </source>
</evidence>
<dbReference type="Pfam" id="PF00126">
    <property type="entry name" value="HTH_1"/>
    <property type="match status" value="1"/>
</dbReference>
<dbReference type="Gene3D" id="1.10.10.10">
    <property type="entry name" value="Winged helix-like DNA-binding domain superfamily/Winged helix DNA-binding domain"/>
    <property type="match status" value="1"/>
</dbReference>
<dbReference type="PANTHER" id="PTHR30432:SF1">
    <property type="entry name" value="DNA-BINDING TRANSCRIPTIONAL DUAL REGULATOR MODE"/>
    <property type="match status" value="1"/>
</dbReference>
<organism evidence="2 3">
    <name type="scientific">Halomonas halophila</name>
    <dbReference type="NCBI Taxonomy" id="29573"/>
    <lineage>
        <taxon>Bacteria</taxon>
        <taxon>Pseudomonadati</taxon>
        <taxon>Pseudomonadota</taxon>
        <taxon>Gammaproteobacteria</taxon>
        <taxon>Oceanospirillales</taxon>
        <taxon>Halomonadaceae</taxon>
        <taxon>Halomonas</taxon>
    </lineage>
</organism>
<keyword evidence="3" id="KW-1185">Reference proteome</keyword>
<dbReference type="InterPro" id="IPR036388">
    <property type="entry name" value="WH-like_DNA-bd_sf"/>
</dbReference>
<gene>
    <name evidence="2" type="ORF">HHA04nite_15910</name>
</gene>
<dbReference type="EMBL" id="BJUS01000015">
    <property type="protein sequence ID" value="GEK73047.1"/>
    <property type="molecule type" value="Genomic_DNA"/>
</dbReference>
<dbReference type="RefSeq" id="WP_046079578.1">
    <property type="nucleotide sequence ID" value="NZ_BJUS01000015.1"/>
</dbReference>
<evidence type="ECO:0000313" key="3">
    <source>
        <dbReference type="Proteomes" id="UP000321121"/>
    </source>
</evidence>
<comment type="caution">
    <text evidence="2">The sequence shown here is derived from an EMBL/GenBank/DDBJ whole genome shotgun (WGS) entry which is preliminary data.</text>
</comment>
<feature type="domain" description="HTH lysR-type" evidence="1">
    <location>
        <begin position="29"/>
        <end position="89"/>
    </location>
</feature>
<dbReference type="InterPro" id="IPR000847">
    <property type="entry name" value="LysR_HTH_N"/>
</dbReference>
<protein>
    <recommendedName>
        <fullName evidence="1">HTH lysR-type domain-containing protein</fullName>
    </recommendedName>
</protein>
<dbReference type="InterPro" id="IPR036390">
    <property type="entry name" value="WH_DNA-bd_sf"/>
</dbReference>
<accession>A0ABQ0U3M9</accession>
<evidence type="ECO:0000259" key="1">
    <source>
        <dbReference type="Pfam" id="PF00126"/>
    </source>
</evidence>
<dbReference type="InterPro" id="IPR051815">
    <property type="entry name" value="Molybdate_resp_trans_reg"/>
</dbReference>
<dbReference type="SUPFAM" id="SSF46785">
    <property type="entry name" value="Winged helix' DNA-binding domain"/>
    <property type="match status" value="1"/>
</dbReference>
<dbReference type="PANTHER" id="PTHR30432">
    <property type="entry name" value="TRANSCRIPTIONAL REGULATOR MODE"/>
    <property type="match status" value="1"/>
</dbReference>